<reference evidence="3 4" key="1">
    <citation type="journal article" date="2018" name="Evol. Lett.">
        <title>Horizontal gene cluster transfer increased hallucinogenic mushroom diversity.</title>
        <authorList>
            <person name="Reynolds H.T."/>
            <person name="Vijayakumar V."/>
            <person name="Gluck-Thaler E."/>
            <person name="Korotkin H.B."/>
            <person name="Matheny P.B."/>
            <person name="Slot J.C."/>
        </authorList>
    </citation>
    <scope>NUCLEOTIDE SEQUENCE [LARGE SCALE GENOMIC DNA]</scope>
    <source>
        <strain evidence="3 4">SRW20</strain>
    </source>
</reference>
<evidence type="ECO:0000256" key="2">
    <source>
        <dbReference type="SAM" id="MobiDB-lite"/>
    </source>
</evidence>
<feature type="region of interest" description="Disordered" evidence="2">
    <location>
        <begin position="202"/>
        <end position="376"/>
    </location>
</feature>
<feature type="region of interest" description="Disordered" evidence="2">
    <location>
        <begin position="77"/>
        <end position="96"/>
    </location>
</feature>
<evidence type="ECO:0000313" key="4">
    <source>
        <dbReference type="Proteomes" id="UP000284706"/>
    </source>
</evidence>
<dbReference type="InParanoid" id="A0A409YQR2"/>
<comment type="caution">
    <text evidence="3">The sequence shown here is derived from an EMBL/GenBank/DDBJ whole genome shotgun (WGS) entry which is preliminary data.</text>
</comment>
<feature type="compositionally biased region" description="Polar residues" evidence="2">
    <location>
        <begin position="262"/>
        <end position="279"/>
    </location>
</feature>
<accession>A0A409YQR2</accession>
<feature type="compositionally biased region" description="Polar residues" evidence="2">
    <location>
        <begin position="240"/>
        <end position="255"/>
    </location>
</feature>
<dbReference type="Proteomes" id="UP000284706">
    <property type="component" value="Unassembled WGS sequence"/>
</dbReference>
<evidence type="ECO:0000313" key="3">
    <source>
        <dbReference type="EMBL" id="PPR05345.1"/>
    </source>
</evidence>
<dbReference type="OrthoDB" id="2757916at2759"/>
<evidence type="ECO:0000256" key="1">
    <source>
        <dbReference type="SAM" id="Coils"/>
    </source>
</evidence>
<feature type="coiled-coil region" evidence="1">
    <location>
        <begin position="16"/>
        <end position="43"/>
    </location>
</feature>
<dbReference type="AlphaFoldDB" id="A0A409YQR2"/>
<proteinExistence type="predicted"/>
<organism evidence="3 4">
    <name type="scientific">Gymnopilus dilepis</name>
    <dbReference type="NCBI Taxonomy" id="231916"/>
    <lineage>
        <taxon>Eukaryota</taxon>
        <taxon>Fungi</taxon>
        <taxon>Dikarya</taxon>
        <taxon>Basidiomycota</taxon>
        <taxon>Agaricomycotina</taxon>
        <taxon>Agaricomycetes</taxon>
        <taxon>Agaricomycetidae</taxon>
        <taxon>Agaricales</taxon>
        <taxon>Agaricineae</taxon>
        <taxon>Hymenogastraceae</taxon>
        <taxon>Gymnopilus</taxon>
    </lineage>
</organism>
<protein>
    <submittedName>
        <fullName evidence="3">Uncharacterized protein</fullName>
    </submittedName>
</protein>
<dbReference type="EMBL" id="NHYE01000486">
    <property type="protein sequence ID" value="PPR05345.1"/>
    <property type="molecule type" value="Genomic_DNA"/>
</dbReference>
<keyword evidence="1" id="KW-0175">Coiled coil</keyword>
<keyword evidence="4" id="KW-1185">Reference proteome</keyword>
<sequence length="376" mass="40426">MPVQPLSAEQIHASRAEQRKQRLLEIEMEVAAEEAEALKLTEEQRQTLLRPFAAVKAEFTDLDGLRWTQAALCMLSPKSSESQPQRRGPPTTPADVLNAKCMSSSTSFNVLTKADLDNYSPQATVRPSFSASSALVDLGLPSGNRHRDGSHPRSPIKGLFSSRQLDMESKIPSTPSTTDHSLAIAGALQTPSALRFAIDLDEEGDPNIPVPPGLDVTPAPTPFSSPDPAVHVGGRPRISDPSSPTRSLLELTSSAILPPAARQTSSAVPLPSTPSHKSNLSSPRSRLRSLLHDDHAASTPSPSPIRAPTTPELPSMDPGRTPSSTPLAPISRKPNINKLPARSPSRLDFTSMRLYNDDDDETPMPSPITSRRPDIS</sequence>
<name>A0A409YQR2_9AGAR</name>
<gene>
    <name evidence="3" type="ORF">CVT26_011609</name>
</gene>